<accession>A0ABP3BMB9</accession>
<dbReference type="EMBL" id="JDTF01000004">
    <property type="protein sequence ID" value="EXX95533.1"/>
    <property type="molecule type" value="Genomic_DNA"/>
</dbReference>
<keyword evidence="2" id="KW-1185">Reference proteome</keyword>
<organism evidence="1 2">
    <name type="scientific">Bordetella holmesii 1058</name>
    <dbReference type="NCBI Taxonomy" id="1247648"/>
    <lineage>
        <taxon>Bacteria</taxon>
        <taxon>Pseudomonadati</taxon>
        <taxon>Pseudomonadota</taxon>
        <taxon>Betaproteobacteria</taxon>
        <taxon>Burkholderiales</taxon>
        <taxon>Alcaligenaceae</taxon>
        <taxon>Bordetella</taxon>
    </lineage>
</organism>
<dbReference type="Proteomes" id="UP000023104">
    <property type="component" value="Unassembled WGS sequence"/>
</dbReference>
<name>A0ABP3BMB9_9BORD</name>
<gene>
    <name evidence="1" type="ORF">D559_2969</name>
</gene>
<evidence type="ECO:0000313" key="2">
    <source>
        <dbReference type="Proteomes" id="UP000023104"/>
    </source>
</evidence>
<evidence type="ECO:0000313" key="1">
    <source>
        <dbReference type="EMBL" id="EXX95533.1"/>
    </source>
</evidence>
<proteinExistence type="predicted"/>
<reference evidence="1 2" key="1">
    <citation type="submission" date="2014-02" db="EMBL/GenBank/DDBJ databases">
        <title>Whole Genome Sequencing Of Bordetella Holmesii, An Emerging Opportunistic Infection Of Humans.</title>
        <authorList>
            <person name="Tettelin H."/>
            <person name="Hooven T.A."/>
            <person name="Hine E."/>
            <person name="Su Q."/>
            <person name="Huard R.C."/>
            <person name="Della-Latta P."/>
            <person name="Daugherty S.C."/>
            <person name="Agrawal S."/>
            <person name="Sengamalay N."/>
            <person name="Tallon L.J."/>
            <person name="Sadzewicz L."/>
            <person name="Whittier S."/>
            <person name="Fraser C.M."/>
            <person name="Ratner A.J."/>
        </authorList>
    </citation>
    <scope>NUCLEOTIDE SEQUENCE [LARGE SCALE GENOMIC DNA]</scope>
    <source>
        <strain evidence="1 2">1058</strain>
    </source>
</reference>
<sequence>MTALGPLRDRLRREGVKDWRQAHQAGAISDEVAAQILAAEAAVAEVVAVDDFAPEELTGQTESPAHRAL</sequence>
<protein>
    <submittedName>
        <fullName evidence="1">Uncharacterized protein</fullName>
    </submittedName>
</protein>
<comment type="caution">
    <text evidence="1">The sequence shown here is derived from an EMBL/GenBank/DDBJ whole genome shotgun (WGS) entry which is preliminary data.</text>
</comment>